<sequence length="405" mass="47521">MKRLTLGMVVLTMVHADWSSDLLKKSAQLYDETREKTIQIYKDTLLTKPLTHTELREKRLSKAWDDAIEELQEGTHYIDELQTVPDTAWIGRDKKAVREDLNALFDRIIEGLVGGDLSEYKRQMAHLQKKIDENKEKILIYREKQIGAPESSKLYTTKSEYDEKIKALQDENRVFENDMRIVKKNLKQSFSDIGVNLSMAQIDVLLTRVDGDDIIQISLMMDTLKYITNQILHLMKQSNEELKQAKKYYGMHEVLLELIVYIQQQYIDKCNHVYLVKIQKIINESRSMIEKTKRLQAHEEDPRRIMVYAHNIEALELTQKTALRYREDLVRSRDKMIEAQKVAKANLQVSKNTYETVSLSADLYDLISESQQMFAEVSKIQVPDIVPFENIQIQEKYRELTDKIR</sequence>
<gene>
    <name evidence="2" type="ORF">MNB_SV-4-274</name>
</gene>
<reference evidence="2" key="1">
    <citation type="submission" date="2016-10" db="EMBL/GenBank/DDBJ databases">
        <authorList>
            <person name="de Groot N.N."/>
        </authorList>
    </citation>
    <scope>NUCLEOTIDE SEQUENCE</scope>
</reference>
<proteinExistence type="predicted"/>
<accession>A0A1W1E8K8</accession>
<keyword evidence="1" id="KW-0175">Coiled coil</keyword>
<protein>
    <submittedName>
        <fullName evidence="2">Uncharacterized protein</fullName>
    </submittedName>
</protein>
<name>A0A1W1E8K8_9ZZZZ</name>
<feature type="coiled-coil region" evidence="1">
    <location>
        <begin position="117"/>
        <end position="185"/>
    </location>
</feature>
<dbReference type="AlphaFoldDB" id="A0A1W1E8K8"/>
<organism evidence="2">
    <name type="scientific">hydrothermal vent metagenome</name>
    <dbReference type="NCBI Taxonomy" id="652676"/>
    <lineage>
        <taxon>unclassified sequences</taxon>
        <taxon>metagenomes</taxon>
        <taxon>ecological metagenomes</taxon>
    </lineage>
</organism>
<evidence type="ECO:0000256" key="1">
    <source>
        <dbReference type="SAM" id="Coils"/>
    </source>
</evidence>
<evidence type="ECO:0000313" key="2">
    <source>
        <dbReference type="EMBL" id="SFV90191.1"/>
    </source>
</evidence>
<dbReference type="EMBL" id="FPIB01000011">
    <property type="protein sequence ID" value="SFV90191.1"/>
    <property type="molecule type" value="Genomic_DNA"/>
</dbReference>